<feature type="compositionally biased region" description="Low complexity" evidence="1">
    <location>
        <begin position="21"/>
        <end position="36"/>
    </location>
</feature>
<evidence type="ECO:0000256" key="1">
    <source>
        <dbReference type="SAM" id="MobiDB-lite"/>
    </source>
</evidence>
<dbReference type="Pfam" id="PF26147">
    <property type="entry name" value="AB_HYDROLASE_YMC0-YMC35"/>
    <property type="match status" value="1"/>
</dbReference>
<dbReference type="InterPro" id="IPR058934">
    <property type="entry name" value="YMC020W-like"/>
</dbReference>
<organism evidence="3 4">
    <name type="scientific">Peltaster fructicola</name>
    <dbReference type="NCBI Taxonomy" id="286661"/>
    <lineage>
        <taxon>Eukaryota</taxon>
        <taxon>Fungi</taxon>
        <taxon>Dikarya</taxon>
        <taxon>Ascomycota</taxon>
        <taxon>Pezizomycotina</taxon>
        <taxon>Dothideomycetes</taxon>
        <taxon>Dothideomycetes incertae sedis</taxon>
        <taxon>Peltaster</taxon>
    </lineage>
</organism>
<dbReference type="OrthoDB" id="5598028at2759"/>
<feature type="region of interest" description="Disordered" evidence="1">
    <location>
        <begin position="193"/>
        <end position="436"/>
    </location>
</feature>
<feature type="domain" description="YMC020W-like alpha/beta hydrolase" evidence="2">
    <location>
        <begin position="447"/>
        <end position="789"/>
    </location>
</feature>
<evidence type="ECO:0000259" key="2">
    <source>
        <dbReference type="Pfam" id="PF26147"/>
    </source>
</evidence>
<gene>
    <name evidence="3" type="ORF">AMS68_000159</name>
</gene>
<accession>A0A6H0XIU8</accession>
<evidence type="ECO:0000313" key="4">
    <source>
        <dbReference type="Proteomes" id="UP000503462"/>
    </source>
</evidence>
<sequence>MAPKNVDQKTSVSASKDSKSNDQSSSSTTSRLESASTPKNPAASETSSKDNIAQLHVPSRDSWYSGTWRTKSSPLTATAKESVSVEQGVTSEALEKQRLNGDTPKRPGYNVSRSMRGSRKSIPLAAEPSRIHATSDATSQSRPRHDSEEKLRTMDSNEAKAEPADSETRPVGTIKSVAEDVKSIASTVKPQATAWLGGFWSRPDGYASDSEKMREGTKRRKLDDASSMPLPPTPQQEIDQPVLAVEAPQQQETTPAKPETVGTGRSWFGMWSNAQNQHREEEKKGDVKADESVKDAPQDTAPTDEASTVETPQKPDEPSDNDNQQRSSGWAFWSYERPKELVSTPNGTQKQLGEIAVADTPSQSHPEAAQFNEQRQKAKLDAAKAGALPSAKRARNSKSAEPEAPAVAAASQTTITLDDTPVQPEETKTNTQRGKARRLDVPNTVSPMFEGMYPSASNSGYVEKLARYLAQTLYIPGTSSPESQRHVLHKVGGLPKIKKAIAIGVHGFFPAPLLQRVLGPPTGTSIRFANYAAAAVSEWCKKNQPEVKEVEIEKVALEGEGFIADRVNTLWKLLLNWLDHLRQADFVMVACHSQGVPVAIMLVAKLIQLGVLSAHAKIGVCAMAGINLGPFLEYRSRLFAGSALELFDFCDSGSKVSKSYFESVDICLRHGVRISYIGSLDDQLVSLESSLFAPLSHPYVHRATFIDGRLHSPSFLTHLVIFALKLRNLGISDHGLLRELSAPLAGSLMGGEGHSRIYDDPAVYGLAIDFALESTDVDPAMYAAQETSNDKEKAKQAAFSRRSSVSGFPTSTAAANSMRRGSMSAMGKLPGIGAVIAQYEPLVSGANSNPFYLPWAVRGMLEEDMVKRDMRVEVKELVEEFDAWKPQSKVLKDVRWRLEGVKSML</sequence>
<name>A0A6H0XIU8_9PEZI</name>
<dbReference type="AlphaFoldDB" id="A0A6H0XIU8"/>
<feature type="compositionally biased region" description="Polar residues" evidence="1">
    <location>
        <begin position="62"/>
        <end position="90"/>
    </location>
</feature>
<feature type="compositionally biased region" description="Basic and acidic residues" evidence="1">
    <location>
        <begin position="143"/>
        <end position="168"/>
    </location>
</feature>
<feature type="compositionally biased region" description="Polar residues" evidence="1">
    <location>
        <begin position="37"/>
        <end position="51"/>
    </location>
</feature>
<dbReference type="PANTHER" id="PTHR47349:SF1">
    <property type="entry name" value="AER328WP"/>
    <property type="match status" value="1"/>
</dbReference>
<dbReference type="PANTHER" id="PTHR47349">
    <property type="entry name" value="CHROMOSOME 8, WHOLE GENOME SHOTGUN SEQUENCE"/>
    <property type="match status" value="1"/>
</dbReference>
<feature type="compositionally biased region" description="Basic and acidic residues" evidence="1">
    <location>
        <begin position="93"/>
        <end position="105"/>
    </location>
</feature>
<proteinExistence type="predicted"/>
<protein>
    <recommendedName>
        <fullName evidence="2">YMC020W-like alpha/beta hydrolase domain-containing protein</fullName>
    </recommendedName>
</protein>
<evidence type="ECO:0000313" key="3">
    <source>
        <dbReference type="EMBL" id="QIW94641.1"/>
    </source>
</evidence>
<dbReference type="InterPro" id="IPR058933">
    <property type="entry name" value="YMC020W-like_ab_hydrolase"/>
</dbReference>
<reference evidence="3 4" key="1">
    <citation type="journal article" date="2016" name="Sci. Rep.">
        <title>Peltaster fructicola genome reveals evolution from an invasive phytopathogen to an ectophytic parasite.</title>
        <authorList>
            <person name="Xu C."/>
            <person name="Chen H."/>
            <person name="Gleason M.L."/>
            <person name="Xu J.R."/>
            <person name="Liu H."/>
            <person name="Zhang R."/>
            <person name="Sun G."/>
        </authorList>
    </citation>
    <scope>NUCLEOTIDE SEQUENCE [LARGE SCALE GENOMIC DNA]</scope>
    <source>
        <strain evidence="3 4">LNHT1506</strain>
    </source>
</reference>
<keyword evidence="4" id="KW-1185">Reference proteome</keyword>
<dbReference type="EMBL" id="CP051139">
    <property type="protein sequence ID" value="QIW94641.1"/>
    <property type="molecule type" value="Genomic_DNA"/>
</dbReference>
<feature type="compositionally biased region" description="Basic and acidic residues" evidence="1">
    <location>
        <begin position="209"/>
        <end position="224"/>
    </location>
</feature>
<feature type="compositionally biased region" description="Basic and acidic residues" evidence="1">
    <location>
        <begin position="277"/>
        <end position="297"/>
    </location>
</feature>
<feature type="region of interest" description="Disordered" evidence="1">
    <location>
        <begin position="1"/>
        <end position="173"/>
    </location>
</feature>
<dbReference type="Proteomes" id="UP000503462">
    <property type="component" value="Chromosome 1"/>
</dbReference>